<feature type="region of interest" description="Disordered" evidence="9">
    <location>
        <begin position="1"/>
        <end position="27"/>
    </location>
</feature>
<protein>
    <recommendedName>
        <fullName evidence="14">RING-type domain-containing protein</fullName>
    </recommendedName>
</protein>
<dbReference type="SUPFAM" id="SSF57850">
    <property type="entry name" value="RING/U-box"/>
    <property type="match status" value="2"/>
</dbReference>
<dbReference type="InterPro" id="IPR052969">
    <property type="entry name" value="Thr-specific_kinase-like"/>
</dbReference>
<dbReference type="InterPro" id="IPR044066">
    <property type="entry name" value="TRIAD_supradom"/>
</dbReference>
<dbReference type="InterPro" id="IPR001841">
    <property type="entry name" value="Znf_RING"/>
</dbReference>
<evidence type="ECO:0000256" key="9">
    <source>
        <dbReference type="SAM" id="MobiDB-lite"/>
    </source>
</evidence>
<dbReference type="GO" id="GO:0004674">
    <property type="term" value="F:protein serine/threonine kinase activity"/>
    <property type="evidence" value="ECO:0007669"/>
    <property type="project" value="TreeGrafter"/>
</dbReference>
<dbReference type="Proteomes" id="UP000566819">
    <property type="component" value="Unassembled WGS sequence"/>
</dbReference>
<evidence type="ECO:0000256" key="1">
    <source>
        <dbReference type="ARBA" id="ARBA00022679"/>
    </source>
</evidence>
<evidence type="ECO:0008006" key="14">
    <source>
        <dbReference type="Google" id="ProtNLM"/>
    </source>
</evidence>
<dbReference type="OrthoDB" id="10009520at2759"/>
<dbReference type="Gene3D" id="1.20.120.1750">
    <property type="match status" value="1"/>
</dbReference>
<dbReference type="GO" id="GO:0008270">
    <property type="term" value="F:zinc ion binding"/>
    <property type="evidence" value="ECO:0007669"/>
    <property type="project" value="UniProtKB-KW"/>
</dbReference>
<dbReference type="SUPFAM" id="SSF53300">
    <property type="entry name" value="vWA-like"/>
    <property type="match status" value="1"/>
</dbReference>
<dbReference type="InterPro" id="IPR036465">
    <property type="entry name" value="vWFA_dom_sf"/>
</dbReference>
<reference evidence="12 13" key="1">
    <citation type="submission" date="2020-03" db="EMBL/GenBank/DDBJ databases">
        <title>Draft Genome Sequence of Cudoniella acicularis.</title>
        <authorList>
            <person name="Buettner E."/>
            <person name="Kellner H."/>
        </authorList>
    </citation>
    <scope>NUCLEOTIDE SEQUENCE [LARGE SCALE GENOMIC DNA]</scope>
    <source>
        <strain evidence="12 13">DSM 108380</strain>
    </source>
</reference>
<keyword evidence="6" id="KW-0862">Zinc</keyword>
<keyword evidence="4 7" id="KW-0863">Zinc-finger</keyword>
<evidence type="ECO:0000256" key="8">
    <source>
        <dbReference type="SAM" id="Coils"/>
    </source>
</evidence>
<keyword evidence="1" id="KW-0808">Transferase</keyword>
<evidence type="ECO:0000256" key="2">
    <source>
        <dbReference type="ARBA" id="ARBA00022723"/>
    </source>
</evidence>
<comment type="caution">
    <text evidence="12">The sequence shown here is derived from an EMBL/GenBank/DDBJ whole genome shotgun (WGS) entry which is preliminary data.</text>
</comment>
<evidence type="ECO:0000259" key="10">
    <source>
        <dbReference type="PROSITE" id="PS50089"/>
    </source>
</evidence>
<keyword evidence="5" id="KW-0833">Ubl conjugation pathway</keyword>
<evidence type="ECO:0000313" key="13">
    <source>
        <dbReference type="Proteomes" id="UP000566819"/>
    </source>
</evidence>
<name>A0A8H4VZ00_9HELO</name>
<gene>
    <name evidence="12" type="ORF">G7Y89_g10482</name>
</gene>
<keyword evidence="8" id="KW-0175">Coiled coil</keyword>
<evidence type="ECO:0000256" key="3">
    <source>
        <dbReference type="ARBA" id="ARBA00022737"/>
    </source>
</evidence>
<keyword evidence="13" id="KW-1185">Reference proteome</keyword>
<sequence>MAHWKGKTAGQSLPKETPKPPVTSQTTTKTDLIETFDLLILVDATYSMSSYLESLQTSLPKIISISALTDSFSRIGLLAYRDYCDPELLEWSGWMSQTQGGLVTTGEEEVDLLATARTLEPIGGGDYPEATKTGLAKAYEVMREDATTVILLYTDAPPHTTVNGFNNGYDNHEKEQKSLGDKDSYGGFGPAFTDWVHAGRTLALKEEGKKRGQVFCMLEPSMQRSDGNYYTFLSTLTGGACLYLKNSSPKDIAKVTVDLLLAWMGVEKSGAAVVEIAARLSKFKSSAGIENVKKEATKASKAEGHTEELTVDSAVLKQFIPKRKTPVTDFAQRYISDPSYKKLVVEHLQKIIQQDVSSISLNPVFGSLWRAVCNDRSNEKREDLVTSFSVQVDKIGNTDEKQRMKDWLEESYDYGAEIQEAINSVPEAQRFPCVYLDPTLAFTQPDRNEDDEDNRAITDFRRDELLEIGRSCDYRILRRLGRVLTRLTFVNTPEELPAHIKAAKDEVTLIPMALASKDFERKFWRVLLHIVVPGTMLSARPAALLAALTIRLGIWPLFEAADKEMLLWRERWNNLDVPENWNISCLSLLLDADKAYMDRKKSGKSETESSKIKGSLLDSDRKLFHCLVAYMMLEMNLRTTLLAKVSWTPEKTTMPIGPVITCKACLYPRSITIMGPKSKCGNCLATDYKTVEEKQTRINTRVTKEDNETSNATWVECSTRTCRAQYVVYNQEALNVRPKCYYCRQQTSLAVEKRKPDPAPCVECTTCLSRVIIPFEYRHGDISQYKCIACTSDRQTVVEVETNPLAISKENTTAWLLENKSNKIEAPLVRQSLFKMIKQAGTDDFCEKVVLFPEVKNQKLALNGKLIQNAPDVIAQLKSWVYGRKTESETCSLCFSDFKKTELNAACGRKGCEQRICIECLKSWYGLNAAGRIVNVAAVSCPFCRRAPTAKTLHSYGLGIHAVANIRDAVEKSGTWIYAWCIDCSTAKPYLERVCAAGAPRELTDWRCEACSQIREETVVRAAQEQAEAEIRRLEAEARRLNYEQRMEAEREIRAARLKRKGIVLKELDIRRCPRCAASTEKIAGCGHMTCICGCHWCWFCCEKQQVNHIYEHMMKKHGTWFDPGEEGVVVARG</sequence>
<keyword evidence="2" id="KW-0479">Metal-binding</keyword>
<feature type="domain" description="RING-type" evidence="11">
    <location>
        <begin position="887"/>
        <end position="1124"/>
    </location>
</feature>
<evidence type="ECO:0000256" key="7">
    <source>
        <dbReference type="PROSITE-ProRule" id="PRU00175"/>
    </source>
</evidence>
<dbReference type="PROSITE" id="PS50089">
    <property type="entry name" value="ZF_RING_2"/>
    <property type="match status" value="1"/>
</dbReference>
<accession>A0A8H4VZ00</accession>
<evidence type="ECO:0000313" key="12">
    <source>
        <dbReference type="EMBL" id="KAF4627671.1"/>
    </source>
</evidence>
<dbReference type="PANTHER" id="PTHR47763:SF1">
    <property type="entry name" value="DUF659 DOMAIN-CONTAINING PROTEIN"/>
    <property type="match status" value="1"/>
</dbReference>
<dbReference type="AlphaFoldDB" id="A0A8H4VZ00"/>
<dbReference type="GO" id="GO:0005737">
    <property type="term" value="C:cytoplasm"/>
    <property type="evidence" value="ECO:0007669"/>
    <property type="project" value="TreeGrafter"/>
</dbReference>
<evidence type="ECO:0000256" key="4">
    <source>
        <dbReference type="ARBA" id="ARBA00022771"/>
    </source>
</evidence>
<evidence type="ECO:0000256" key="5">
    <source>
        <dbReference type="ARBA" id="ARBA00022786"/>
    </source>
</evidence>
<dbReference type="PROSITE" id="PS51873">
    <property type="entry name" value="TRIAD"/>
    <property type="match status" value="1"/>
</dbReference>
<dbReference type="Gene3D" id="3.40.50.410">
    <property type="entry name" value="von Willebrand factor, type A domain"/>
    <property type="match status" value="1"/>
</dbReference>
<dbReference type="PANTHER" id="PTHR47763">
    <property type="entry name" value="ALPHA-PROTEIN KINASE VWKA"/>
    <property type="match status" value="1"/>
</dbReference>
<evidence type="ECO:0000256" key="6">
    <source>
        <dbReference type="ARBA" id="ARBA00022833"/>
    </source>
</evidence>
<feature type="domain" description="RING-type" evidence="10">
    <location>
        <begin position="891"/>
        <end position="945"/>
    </location>
</feature>
<evidence type="ECO:0000259" key="11">
    <source>
        <dbReference type="PROSITE" id="PS51873"/>
    </source>
</evidence>
<feature type="coiled-coil region" evidence="8">
    <location>
        <begin position="1017"/>
        <end position="1053"/>
    </location>
</feature>
<keyword evidence="3" id="KW-0677">Repeat</keyword>
<dbReference type="Pfam" id="PF26200">
    <property type="entry name" value="Rcat_RNF216"/>
    <property type="match status" value="1"/>
</dbReference>
<organism evidence="12 13">
    <name type="scientific">Cudoniella acicularis</name>
    <dbReference type="NCBI Taxonomy" id="354080"/>
    <lineage>
        <taxon>Eukaryota</taxon>
        <taxon>Fungi</taxon>
        <taxon>Dikarya</taxon>
        <taxon>Ascomycota</taxon>
        <taxon>Pezizomycotina</taxon>
        <taxon>Leotiomycetes</taxon>
        <taxon>Helotiales</taxon>
        <taxon>Tricladiaceae</taxon>
        <taxon>Cudoniella</taxon>
    </lineage>
</organism>
<proteinExistence type="predicted"/>
<dbReference type="EMBL" id="JAAMPI010000930">
    <property type="protein sequence ID" value="KAF4627671.1"/>
    <property type="molecule type" value="Genomic_DNA"/>
</dbReference>